<evidence type="ECO:0000259" key="5">
    <source>
        <dbReference type="Pfam" id="PF02872"/>
    </source>
</evidence>
<dbReference type="PANTHER" id="PTHR11575">
    <property type="entry name" value="5'-NUCLEOTIDASE-RELATED"/>
    <property type="match status" value="1"/>
</dbReference>
<dbReference type="SUPFAM" id="SSF55816">
    <property type="entry name" value="5'-nucleotidase (syn. UDP-sugar hydrolase), C-terminal domain"/>
    <property type="match status" value="1"/>
</dbReference>
<comment type="caution">
    <text evidence="6">The sequence shown here is derived from an EMBL/GenBank/DDBJ whole genome shotgun (WGS) entry which is preliminary data.</text>
</comment>
<evidence type="ECO:0000313" key="6">
    <source>
        <dbReference type="EMBL" id="KAF2887391.1"/>
    </source>
</evidence>
<comment type="similarity">
    <text evidence="1">Belongs to the 5'-nucleotidase family.</text>
</comment>
<proteinExistence type="inferred from homology"/>
<dbReference type="GO" id="GO:0006196">
    <property type="term" value="P:AMP catabolic process"/>
    <property type="evidence" value="ECO:0007669"/>
    <property type="project" value="TreeGrafter"/>
</dbReference>
<dbReference type="SUPFAM" id="SSF56300">
    <property type="entry name" value="Metallo-dependent phosphatases"/>
    <property type="match status" value="1"/>
</dbReference>
<dbReference type="PANTHER" id="PTHR11575:SF32">
    <property type="entry name" value="APYRASE-LIKE PROTEIN"/>
    <property type="match status" value="1"/>
</dbReference>
<dbReference type="InterPro" id="IPR029052">
    <property type="entry name" value="Metallo-depent_PP-like"/>
</dbReference>
<evidence type="ECO:0000313" key="7">
    <source>
        <dbReference type="Proteomes" id="UP000801492"/>
    </source>
</evidence>
<dbReference type="InterPro" id="IPR036907">
    <property type="entry name" value="5'-Nucleotdase_C_sf"/>
</dbReference>
<dbReference type="OrthoDB" id="7722975at2759"/>
<gene>
    <name evidence="6" type="ORF">ILUMI_18781</name>
</gene>
<accession>A0A8K0CKM5</accession>
<feature type="non-terminal residue" evidence="6">
    <location>
        <position position="298"/>
    </location>
</feature>
<dbReference type="GO" id="GO:0000166">
    <property type="term" value="F:nucleotide binding"/>
    <property type="evidence" value="ECO:0007669"/>
    <property type="project" value="UniProtKB-KW"/>
</dbReference>
<keyword evidence="3" id="KW-0547">Nucleotide-binding</keyword>
<evidence type="ECO:0000256" key="4">
    <source>
        <dbReference type="ARBA" id="ARBA00022801"/>
    </source>
</evidence>
<reference evidence="6" key="1">
    <citation type="submission" date="2019-08" db="EMBL/GenBank/DDBJ databases">
        <title>The genome of the North American firefly Photinus pyralis.</title>
        <authorList>
            <consortium name="Photinus pyralis genome working group"/>
            <person name="Fallon T.R."/>
            <person name="Sander Lower S.E."/>
            <person name="Weng J.-K."/>
        </authorList>
    </citation>
    <scope>NUCLEOTIDE SEQUENCE</scope>
    <source>
        <strain evidence="6">TRF0915ILg1</strain>
        <tissue evidence="6">Whole body</tissue>
    </source>
</reference>
<organism evidence="6 7">
    <name type="scientific">Ignelater luminosus</name>
    <name type="common">Cucubano</name>
    <name type="synonym">Pyrophorus luminosus</name>
    <dbReference type="NCBI Taxonomy" id="2038154"/>
    <lineage>
        <taxon>Eukaryota</taxon>
        <taxon>Metazoa</taxon>
        <taxon>Ecdysozoa</taxon>
        <taxon>Arthropoda</taxon>
        <taxon>Hexapoda</taxon>
        <taxon>Insecta</taxon>
        <taxon>Pterygota</taxon>
        <taxon>Neoptera</taxon>
        <taxon>Endopterygota</taxon>
        <taxon>Coleoptera</taxon>
        <taxon>Polyphaga</taxon>
        <taxon>Elateriformia</taxon>
        <taxon>Elateroidea</taxon>
        <taxon>Elateridae</taxon>
        <taxon>Agrypninae</taxon>
        <taxon>Pyrophorini</taxon>
        <taxon>Ignelater</taxon>
    </lineage>
</organism>
<dbReference type="Gene3D" id="3.90.780.10">
    <property type="entry name" value="5'-Nucleotidase, C-terminal domain"/>
    <property type="match status" value="1"/>
</dbReference>
<dbReference type="GO" id="GO:0046872">
    <property type="term" value="F:metal ion binding"/>
    <property type="evidence" value="ECO:0007669"/>
    <property type="project" value="UniProtKB-KW"/>
</dbReference>
<dbReference type="PRINTS" id="PR01607">
    <property type="entry name" value="APYRASEFAMLY"/>
</dbReference>
<dbReference type="InterPro" id="IPR006179">
    <property type="entry name" value="5_nucleotidase/apyrase"/>
</dbReference>
<keyword evidence="7" id="KW-1185">Reference proteome</keyword>
<dbReference type="FunFam" id="3.90.780.10:FF:000001">
    <property type="entry name" value="NT5E isoform 3"/>
    <property type="match status" value="1"/>
</dbReference>
<sequence length="298" mass="33295">YPLPGYEKPMGPYPTVVNHKDNRKILIVQASALGKYVGNLTVKYDNNGNVISWSGAPIYLNNSIEHDEDIDEKLEDWEEGLEEQGNRLIGQTNVLLQHSNCRYTECNLGNFITDAMVSNFLNTKDKNVWTSAAIAIINSGGIKTSITPGNITFSDLILTLPFGNTFDVGEIQGKHLKAALEFAAGNENHWGGYNMNLLQVSGLYIIYNVTNPMGSRVESVKVRCRECHVPLYEDLDLEKYYKIVINSFLAGGGEGHLILANNVINRKVGEIDIDVLEKYIKKRSPVIQELQGRIRVVH</sequence>
<keyword evidence="4" id="KW-0378">Hydrolase</keyword>
<protein>
    <recommendedName>
        <fullName evidence="5">5'-Nucleotidase C-terminal domain-containing protein</fullName>
    </recommendedName>
</protein>
<dbReference type="GO" id="GO:0005886">
    <property type="term" value="C:plasma membrane"/>
    <property type="evidence" value="ECO:0007669"/>
    <property type="project" value="TreeGrafter"/>
</dbReference>
<evidence type="ECO:0000256" key="1">
    <source>
        <dbReference type="ARBA" id="ARBA00006654"/>
    </source>
</evidence>
<evidence type="ECO:0000256" key="3">
    <source>
        <dbReference type="ARBA" id="ARBA00022741"/>
    </source>
</evidence>
<dbReference type="AlphaFoldDB" id="A0A8K0CKM5"/>
<dbReference type="GO" id="GO:0008253">
    <property type="term" value="F:5'-nucleotidase activity"/>
    <property type="evidence" value="ECO:0007669"/>
    <property type="project" value="TreeGrafter"/>
</dbReference>
<dbReference type="EMBL" id="VTPC01083750">
    <property type="protein sequence ID" value="KAF2887391.1"/>
    <property type="molecule type" value="Genomic_DNA"/>
</dbReference>
<dbReference type="Pfam" id="PF02872">
    <property type="entry name" value="5_nucleotid_C"/>
    <property type="match status" value="1"/>
</dbReference>
<feature type="domain" description="5'-Nucleotidase C-terminal" evidence="5">
    <location>
        <begin position="89"/>
        <end position="255"/>
    </location>
</feature>
<name>A0A8K0CKM5_IGNLU</name>
<dbReference type="InterPro" id="IPR008334">
    <property type="entry name" value="5'-Nucleotdase_C"/>
</dbReference>
<keyword evidence="2" id="KW-0479">Metal-binding</keyword>
<dbReference type="Proteomes" id="UP000801492">
    <property type="component" value="Unassembled WGS sequence"/>
</dbReference>
<evidence type="ECO:0000256" key="2">
    <source>
        <dbReference type="ARBA" id="ARBA00022723"/>
    </source>
</evidence>
<dbReference type="Gene3D" id="3.60.21.10">
    <property type="match status" value="1"/>
</dbReference>